<organism evidence="2 3">
    <name type="scientific">Paenibacillus harenae</name>
    <dbReference type="NCBI Taxonomy" id="306543"/>
    <lineage>
        <taxon>Bacteria</taxon>
        <taxon>Bacillati</taxon>
        <taxon>Bacillota</taxon>
        <taxon>Bacilli</taxon>
        <taxon>Bacillales</taxon>
        <taxon>Paenibacillaceae</taxon>
        <taxon>Paenibacillus</taxon>
    </lineage>
</organism>
<comment type="caution">
    <text evidence="2">The sequence shown here is derived from an EMBL/GenBank/DDBJ whole genome shotgun (WGS) entry which is preliminary data.</text>
</comment>
<accession>A0ABT9U354</accession>
<evidence type="ECO:0000313" key="2">
    <source>
        <dbReference type="EMBL" id="MDQ0114058.1"/>
    </source>
</evidence>
<protein>
    <submittedName>
        <fullName evidence="2">Uncharacterized protein</fullName>
    </submittedName>
</protein>
<gene>
    <name evidence="2" type="ORF">J2T15_003501</name>
</gene>
<dbReference type="EMBL" id="JAUSSU010000006">
    <property type="protein sequence ID" value="MDQ0114058.1"/>
    <property type="molecule type" value="Genomic_DNA"/>
</dbReference>
<keyword evidence="3" id="KW-1185">Reference proteome</keyword>
<dbReference type="Proteomes" id="UP001229346">
    <property type="component" value="Unassembled WGS sequence"/>
</dbReference>
<sequence length="116" mass="13422">MDNTSVTKNAVSDNNSTQSSSFSQKPNLDTQIEELEIKLNELGFTKAESRAFANYKLYDGIRELFGERAGIHRKLTNLINMIFGSELLSLYLKTRENYGMRFKQRLRKRELRLVGI</sequence>
<feature type="compositionally biased region" description="Polar residues" evidence="1">
    <location>
        <begin position="1"/>
        <end position="11"/>
    </location>
</feature>
<feature type="compositionally biased region" description="Low complexity" evidence="1">
    <location>
        <begin position="12"/>
        <end position="24"/>
    </location>
</feature>
<name>A0ABT9U354_PAEHA</name>
<reference evidence="2 3" key="1">
    <citation type="submission" date="2023-07" db="EMBL/GenBank/DDBJ databases">
        <title>Sorghum-associated microbial communities from plants grown in Nebraska, USA.</title>
        <authorList>
            <person name="Schachtman D."/>
        </authorList>
    </citation>
    <scope>NUCLEOTIDE SEQUENCE [LARGE SCALE GENOMIC DNA]</scope>
    <source>
        <strain evidence="2 3">CC482</strain>
    </source>
</reference>
<evidence type="ECO:0000313" key="3">
    <source>
        <dbReference type="Proteomes" id="UP001229346"/>
    </source>
</evidence>
<evidence type="ECO:0000256" key="1">
    <source>
        <dbReference type="SAM" id="MobiDB-lite"/>
    </source>
</evidence>
<proteinExistence type="predicted"/>
<feature type="region of interest" description="Disordered" evidence="1">
    <location>
        <begin position="1"/>
        <end position="27"/>
    </location>
</feature>